<protein>
    <submittedName>
        <fullName evidence="7">Hydroxymethylglutaryl-CoA synthase</fullName>
        <ecNumber evidence="7">2.3.3.10</ecNumber>
    </submittedName>
</protein>
<sequence length="401" mass="44497">MLNLNLKIDTRRDPKTMQIGIDKLGFDTTPLYLDLNDLAKARDVDPNKYLIGIGQAKQAVIPPTQDIVTMGASAAEQILTETDREHLSTVIVATESGIDNSKAAAIYIKHLLKLNDYVRTIEMKEACYAGTAAIQFARGLISLHPDEKVLVITADIARYGLNTSGEVTQGGGAVAMMISANPHVLAIEDPSVSYSQDIMDFWRPLYATDALVDGKYSTNVYIDFFKATLERYQQKTNRKLEDFTALVFHLPFTKMGKKALEAVLQDRDDDTAARLRANLTHSQKLNREVGNLYTGSLYLSLISLLVNTDLTAGQRIGLFSYGSGAEGEFYAGILQPDYQKYVAGDTIKTLLHKRSKVTVAEYERLFNQQLGFTKADTKLDVAADSSKYVLVGIKDQQRIYK</sequence>
<feature type="binding site" evidence="4">
    <location>
        <position position="291"/>
    </location>
    <ligand>
        <name>(3S)-3-hydroxy-3-methylglutaryl-CoA</name>
        <dbReference type="ChEBI" id="CHEBI:43074"/>
    </ligand>
</feature>
<feature type="binding site" evidence="4">
    <location>
        <position position="258"/>
    </location>
    <ligand>
        <name>(3S)-3-hydroxy-3-methylglutaryl-CoA</name>
        <dbReference type="ChEBI" id="CHEBI:43074"/>
    </ligand>
</feature>
<dbReference type="STRING" id="1335616.WDC_0776"/>
<feature type="binding site" evidence="4">
    <location>
        <position position="45"/>
    </location>
    <ligand>
        <name>(3S)-3-hydroxy-3-methylglutaryl-CoA</name>
        <dbReference type="ChEBI" id="CHEBI:43074"/>
    </ligand>
</feature>
<dbReference type="InterPro" id="IPR011554">
    <property type="entry name" value="HMG_CoA_synthase_prok"/>
</dbReference>
<dbReference type="PANTHER" id="PTHR43323:SF2">
    <property type="entry name" value="HYDROXYMETHYLGLUTARYL-COA SYNTHASE"/>
    <property type="match status" value="1"/>
</dbReference>
<evidence type="ECO:0000259" key="5">
    <source>
        <dbReference type="Pfam" id="PF01154"/>
    </source>
</evidence>
<dbReference type="GO" id="GO:0006084">
    <property type="term" value="P:acetyl-CoA metabolic process"/>
    <property type="evidence" value="ECO:0007669"/>
    <property type="project" value="InterPro"/>
</dbReference>
<feature type="active site" description="Proton donor/acceptor" evidence="3">
    <location>
        <position position="249"/>
    </location>
</feature>
<dbReference type="Pfam" id="PF01154">
    <property type="entry name" value="HMG_CoA_synt_N"/>
    <property type="match status" value="1"/>
</dbReference>
<organism evidence="7 8">
    <name type="scientific">Paucilactobacillus wasatchensis</name>
    <dbReference type="NCBI Taxonomy" id="1335616"/>
    <lineage>
        <taxon>Bacteria</taxon>
        <taxon>Bacillati</taxon>
        <taxon>Bacillota</taxon>
        <taxon>Bacilli</taxon>
        <taxon>Lactobacillales</taxon>
        <taxon>Lactobacillaceae</taxon>
        <taxon>Paucilactobacillus</taxon>
    </lineage>
</organism>
<evidence type="ECO:0000313" key="7">
    <source>
        <dbReference type="EMBL" id="KIS03614.1"/>
    </source>
</evidence>
<dbReference type="Gene3D" id="3.40.47.10">
    <property type="match status" value="2"/>
</dbReference>
<feature type="domain" description="Hydroxymethylglutaryl-coenzyme A synthase C-terminal" evidence="6">
    <location>
        <begin position="280"/>
        <end position="369"/>
    </location>
</feature>
<dbReference type="PATRIC" id="fig|1335616.4.peg.776"/>
<dbReference type="Proteomes" id="UP000032279">
    <property type="component" value="Unassembled WGS sequence"/>
</dbReference>
<keyword evidence="8" id="KW-1185">Reference proteome</keyword>
<dbReference type="Pfam" id="PF08540">
    <property type="entry name" value="HMG_CoA_synt_C"/>
    <property type="match status" value="2"/>
</dbReference>
<comment type="caution">
    <text evidence="7">The sequence shown here is derived from an EMBL/GenBank/DDBJ whole genome shotgun (WGS) entry which is preliminary data.</text>
</comment>
<dbReference type="InterPro" id="IPR013746">
    <property type="entry name" value="HMG_CoA_synt_C_dom"/>
</dbReference>
<proteinExistence type="inferred from homology"/>
<evidence type="ECO:0000313" key="8">
    <source>
        <dbReference type="Proteomes" id="UP000032279"/>
    </source>
</evidence>
<keyword evidence="7" id="KW-0012">Acyltransferase</keyword>
<evidence type="ECO:0000256" key="2">
    <source>
        <dbReference type="ARBA" id="ARBA00022679"/>
    </source>
</evidence>
<dbReference type="SUPFAM" id="SSF53901">
    <property type="entry name" value="Thiolase-like"/>
    <property type="match status" value="2"/>
</dbReference>
<evidence type="ECO:0000256" key="4">
    <source>
        <dbReference type="PIRSR" id="PIRSR611554-2"/>
    </source>
</evidence>
<dbReference type="EC" id="2.3.3.10" evidence="7"/>
<gene>
    <name evidence="7" type="primary">mvaS</name>
    <name evidence="7" type="ORF">WDC_0776</name>
</gene>
<feature type="binding site" evidence="4">
    <location>
        <position position="159"/>
    </location>
    <ligand>
        <name>(3S)-3-hydroxy-3-methylglutaryl-CoA</name>
        <dbReference type="ChEBI" id="CHEBI:43074"/>
    </ligand>
</feature>
<reference evidence="7 8" key="1">
    <citation type="submission" date="2013-08" db="EMBL/GenBank/DDBJ databases">
        <title>Lactobacillus wasatchii sp. WDC04, a late gas producing bacteria isolated from aged chedder cheese.</title>
        <authorList>
            <person name="Oberg C.J."/>
            <person name="Culumber M."/>
            <person name="McMahon D.J."/>
            <person name="Broadbent J.R."/>
            <person name="Oberg T.S."/>
            <person name="Ortaki F."/>
        </authorList>
    </citation>
    <scope>NUCLEOTIDE SEQUENCE [LARGE SCALE GENOMIC DNA]</scope>
    <source>
        <strain evidence="7 8">WDC04</strain>
    </source>
</reference>
<dbReference type="NCBIfam" id="TIGR01835">
    <property type="entry name" value="HMG-CoA-S_prok"/>
    <property type="match status" value="1"/>
</dbReference>
<dbReference type="GO" id="GO:0004421">
    <property type="term" value="F:hydroxymethylglutaryl-CoA synthase activity"/>
    <property type="evidence" value="ECO:0007669"/>
    <property type="project" value="UniProtKB-EC"/>
</dbReference>
<feature type="domain" description="Hydroxymethylglutaryl-coenzyme A synthase C-terminal" evidence="6">
    <location>
        <begin position="192"/>
        <end position="264"/>
    </location>
</feature>
<evidence type="ECO:0000256" key="3">
    <source>
        <dbReference type="PIRSR" id="PIRSR611554-1"/>
    </source>
</evidence>
<dbReference type="PANTHER" id="PTHR43323">
    <property type="entry name" value="3-HYDROXY-3-METHYLGLUTARYL COENZYME A SYNTHASE"/>
    <property type="match status" value="1"/>
</dbReference>
<name>A0A0D0YWL0_9LACO</name>
<dbReference type="InterPro" id="IPR016039">
    <property type="entry name" value="Thiolase-like"/>
</dbReference>
<evidence type="ECO:0000256" key="1">
    <source>
        <dbReference type="ARBA" id="ARBA00007061"/>
    </source>
</evidence>
<dbReference type="EMBL" id="AWTT01000014">
    <property type="protein sequence ID" value="KIS03614.1"/>
    <property type="molecule type" value="Genomic_DNA"/>
</dbReference>
<dbReference type="AlphaFoldDB" id="A0A0D0YWL0"/>
<evidence type="ECO:0000259" key="6">
    <source>
        <dbReference type="Pfam" id="PF08540"/>
    </source>
</evidence>
<keyword evidence="2 7" id="KW-0808">Transferase</keyword>
<comment type="similarity">
    <text evidence="1">Belongs to the thiolase-like superfamily. HMG-CoA synthase family.</text>
</comment>
<feature type="domain" description="Hydroxymethylglutaryl-coenzyme A synthase N-terminal" evidence="5">
    <location>
        <begin position="18"/>
        <end position="181"/>
    </location>
</feature>
<feature type="active site" description="Proton donor/acceptor" evidence="3">
    <location>
        <position position="95"/>
    </location>
</feature>
<feature type="active site" description="Acyl-thioester intermediate" evidence="3">
    <location>
        <position position="127"/>
    </location>
</feature>
<dbReference type="CDD" id="cd00827">
    <property type="entry name" value="init_cond_enzymes"/>
    <property type="match status" value="1"/>
</dbReference>
<accession>A0A0D0YWL0</accession>
<dbReference type="InterPro" id="IPR013528">
    <property type="entry name" value="HMG_CoA_synth_N"/>
</dbReference>